<dbReference type="GO" id="GO:0006636">
    <property type="term" value="P:unsaturated fatty acid biosynthetic process"/>
    <property type="evidence" value="ECO:0007669"/>
    <property type="project" value="TreeGrafter"/>
</dbReference>
<protein>
    <recommendedName>
        <fullName evidence="14">Fatty acid desaturase domain-containing protein</fullName>
    </recommendedName>
</protein>
<keyword evidence="16" id="KW-1185">Reference proteome</keyword>
<dbReference type="Proteomes" id="UP001152759">
    <property type="component" value="Chromosome 1"/>
</dbReference>
<sequence length="324" mass="37260">MASESEYLSAEVLNADDNHNESKKKLDYTPKLKWPDLIAQIFIHGGALYGLYLTMTAAKIATTLWALGMIYLSGFGITAGVHRLWSHRAYKAKWPLRLLLAFLFTISGQRHIYAWALDHRVHHKYSESDSDPHDARRGFWFAHVGWLFLTPHPSVEARRKAIDMTDLENDPIVYWQREMYIPLFALLCIGLPVFVPWYYFDESLWISFFVCFNLRFSATLNLAFSVNSFAHMYGFKPYDKNIMPTENIFVSLTALGEGWHNYHHVFPQDYKTGEFGTYGMNFTTAFIDAFAYLGQAYDLKAVDPALIKKRAARSGDVSCKVSTE</sequence>
<keyword evidence="7 12" id="KW-0560">Oxidoreductase</keyword>
<gene>
    <name evidence="15" type="ORF">BEMITA_LOCUS1338</name>
</gene>
<dbReference type="GO" id="GO:0005789">
    <property type="term" value="C:endoplasmic reticulum membrane"/>
    <property type="evidence" value="ECO:0007669"/>
    <property type="project" value="TreeGrafter"/>
</dbReference>
<dbReference type="CDD" id="cd03505">
    <property type="entry name" value="Delta9-FADS-like"/>
    <property type="match status" value="1"/>
</dbReference>
<keyword evidence="3 12" id="KW-0444">Lipid biosynthesis</keyword>
<keyword evidence="5" id="KW-0276">Fatty acid metabolism</keyword>
<keyword evidence="4 12" id="KW-0812">Transmembrane</keyword>
<feature type="transmembrane region" description="Helical" evidence="13">
    <location>
        <begin position="205"/>
        <end position="226"/>
    </location>
</feature>
<evidence type="ECO:0000256" key="12">
    <source>
        <dbReference type="RuleBase" id="RU000581"/>
    </source>
</evidence>
<dbReference type="InterPro" id="IPR015876">
    <property type="entry name" value="Acyl-CoA_DS"/>
</dbReference>
<reference evidence="15" key="1">
    <citation type="submission" date="2021-12" db="EMBL/GenBank/DDBJ databases">
        <authorList>
            <person name="King R."/>
        </authorList>
    </citation>
    <scope>NUCLEOTIDE SEQUENCE</scope>
</reference>
<evidence type="ECO:0000256" key="5">
    <source>
        <dbReference type="ARBA" id="ARBA00022832"/>
    </source>
</evidence>
<keyword evidence="6 13" id="KW-1133">Transmembrane helix</keyword>
<feature type="transmembrane region" description="Helical" evidence="13">
    <location>
        <begin position="34"/>
        <end position="52"/>
    </location>
</feature>
<feature type="domain" description="Fatty acid desaturase" evidence="14">
    <location>
        <begin position="65"/>
        <end position="268"/>
    </location>
</feature>
<feature type="transmembrane region" description="Helical" evidence="13">
    <location>
        <begin position="179"/>
        <end position="199"/>
    </location>
</feature>
<accession>A0A9P0A0X4</accession>
<evidence type="ECO:0000256" key="1">
    <source>
        <dbReference type="ARBA" id="ARBA00004141"/>
    </source>
</evidence>
<evidence type="ECO:0000256" key="10">
    <source>
        <dbReference type="ARBA" id="ARBA00023136"/>
    </source>
</evidence>
<comment type="cofactor">
    <cofactor evidence="12">
        <name>Fe(2+)</name>
        <dbReference type="ChEBI" id="CHEBI:29033"/>
    </cofactor>
</comment>
<proteinExistence type="inferred from homology"/>
<keyword evidence="9" id="KW-0443">Lipid metabolism</keyword>
<evidence type="ECO:0000313" key="16">
    <source>
        <dbReference type="Proteomes" id="UP001152759"/>
    </source>
</evidence>
<dbReference type="PANTHER" id="PTHR11351">
    <property type="entry name" value="ACYL-COA DESATURASE"/>
    <property type="match status" value="1"/>
</dbReference>
<evidence type="ECO:0000256" key="8">
    <source>
        <dbReference type="ARBA" id="ARBA00023004"/>
    </source>
</evidence>
<dbReference type="PRINTS" id="PR00075">
    <property type="entry name" value="FACDDSATRASE"/>
</dbReference>
<dbReference type="OrthoDB" id="10260134at2759"/>
<comment type="subcellular location">
    <subcellularLocation>
        <location evidence="1">Membrane</location>
        <topology evidence="1">Multi-pass membrane protein</topology>
    </subcellularLocation>
</comment>
<organism evidence="15 16">
    <name type="scientific">Bemisia tabaci</name>
    <name type="common">Sweetpotato whitefly</name>
    <name type="synonym">Aleurodes tabaci</name>
    <dbReference type="NCBI Taxonomy" id="7038"/>
    <lineage>
        <taxon>Eukaryota</taxon>
        <taxon>Metazoa</taxon>
        <taxon>Ecdysozoa</taxon>
        <taxon>Arthropoda</taxon>
        <taxon>Hexapoda</taxon>
        <taxon>Insecta</taxon>
        <taxon>Pterygota</taxon>
        <taxon>Neoptera</taxon>
        <taxon>Paraneoptera</taxon>
        <taxon>Hemiptera</taxon>
        <taxon>Sternorrhyncha</taxon>
        <taxon>Aleyrodoidea</taxon>
        <taxon>Aleyrodidae</taxon>
        <taxon>Aleyrodinae</taxon>
        <taxon>Bemisia</taxon>
    </lineage>
</organism>
<feature type="transmembrane region" description="Helical" evidence="13">
    <location>
        <begin position="64"/>
        <end position="86"/>
    </location>
</feature>
<name>A0A9P0A0X4_BEMTA</name>
<dbReference type="GO" id="GO:0005506">
    <property type="term" value="F:iron ion binding"/>
    <property type="evidence" value="ECO:0007669"/>
    <property type="project" value="TreeGrafter"/>
</dbReference>
<evidence type="ECO:0000313" key="15">
    <source>
        <dbReference type="EMBL" id="CAH0381718.1"/>
    </source>
</evidence>
<dbReference type="KEGG" id="btab:109044789"/>
<evidence type="ECO:0000256" key="11">
    <source>
        <dbReference type="ARBA" id="ARBA00023160"/>
    </source>
</evidence>
<dbReference type="AlphaFoldDB" id="A0A9P0A0X4"/>
<dbReference type="PANTHER" id="PTHR11351:SF61">
    <property type="entry name" value="RH14937P"/>
    <property type="match status" value="1"/>
</dbReference>
<dbReference type="InterPro" id="IPR005804">
    <property type="entry name" value="FA_desaturase_dom"/>
</dbReference>
<evidence type="ECO:0000256" key="7">
    <source>
        <dbReference type="ARBA" id="ARBA00023002"/>
    </source>
</evidence>
<dbReference type="EMBL" id="OU963862">
    <property type="protein sequence ID" value="CAH0381718.1"/>
    <property type="molecule type" value="Genomic_DNA"/>
</dbReference>
<evidence type="ECO:0000256" key="6">
    <source>
        <dbReference type="ARBA" id="ARBA00022989"/>
    </source>
</evidence>
<keyword evidence="11 12" id="KW-0275">Fatty acid biosynthesis</keyword>
<feature type="transmembrane region" description="Helical" evidence="13">
    <location>
        <begin position="98"/>
        <end position="117"/>
    </location>
</feature>
<dbReference type="Pfam" id="PF00487">
    <property type="entry name" value="FA_desaturase"/>
    <property type="match status" value="1"/>
</dbReference>
<evidence type="ECO:0000256" key="9">
    <source>
        <dbReference type="ARBA" id="ARBA00023098"/>
    </source>
</evidence>
<dbReference type="GO" id="GO:0004768">
    <property type="term" value="F:stearoyl-CoA 9-desaturase activity"/>
    <property type="evidence" value="ECO:0007669"/>
    <property type="project" value="TreeGrafter"/>
</dbReference>
<keyword evidence="10 13" id="KW-0472">Membrane</keyword>
<keyword evidence="8" id="KW-0408">Iron</keyword>
<evidence type="ECO:0000256" key="3">
    <source>
        <dbReference type="ARBA" id="ARBA00022516"/>
    </source>
</evidence>
<evidence type="ECO:0000256" key="4">
    <source>
        <dbReference type="ARBA" id="ARBA00022692"/>
    </source>
</evidence>
<comment type="similarity">
    <text evidence="2 12">Belongs to the fatty acid desaturase type 1 family.</text>
</comment>
<evidence type="ECO:0000256" key="13">
    <source>
        <dbReference type="SAM" id="Phobius"/>
    </source>
</evidence>
<comment type="domain">
    <text evidence="12">The histidine box domains are involved in binding the catalytic metal ions.</text>
</comment>
<evidence type="ECO:0000259" key="14">
    <source>
        <dbReference type="Pfam" id="PF00487"/>
    </source>
</evidence>
<evidence type="ECO:0000256" key="2">
    <source>
        <dbReference type="ARBA" id="ARBA00009295"/>
    </source>
</evidence>